<dbReference type="EMBL" id="CP067393">
    <property type="protein sequence ID" value="QQP84468.1"/>
    <property type="molecule type" value="Genomic_DNA"/>
</dbReference>
<organism evidence="2 3">
    <name type="scientific">Entomomonas asaccharolytica</name>
    <dbReference type="NCBI Taxonomy" id="2785331"/>
    <lineage>
        <taxon>Bacteria</taxon>
        <taxon>Pseudomonadati</taxon>
        <taxon>Pseudomonadota</taxon>
        <taxon>Gammaproteobacteria</taxon>
        <taxon>Pseudomonadales</taxon>
        <taxon>Pseudomonadaceae</taxon>
        <taxon>Entomomonas</taxon>
    </lineage>
</organism>
<name>A0A974RVT2_9GAMM</name>
<sequence>MNILQHYNRTLFLLYLVKKQGYRLFTLTLKKITSLIAFCSLIAISNLTIAATNTGLTGDDQVKGPFPIGFNFKLYQQEFNEFHASTNGLLQFTNPSTAYSNSCLPGSLNNTLYVFWDDLRTNVTGQPDGTVYYETIGEAPDRQLIAQWTNQYFYGSNLPMGTFQAILYEGSNEIKFQYRNLFDDRSKGNSATIGIQGEDKLVQQISCNQTNALSSEQAIVFTPNETLTGYTVNTQAEYDFIDISGLSVRPPVATSRYTKTDLHWTWSQLSTLTSYQIEIQDQQGNIVLQQVLGNVGEFTYNTNLTNGKSYKARVRGSINNGGTWEFWSGFSLPITVDTGKPQVQIDSFSRLNEETLKIIYQAFDDISGLAEVNLQIASDEAFDTILVTEQLSIENTSATITGINHRGSLYARINAVDQIGNTSDFSNIKSIELLAPTIITPVTNSKLNQATVMVSGKGEAGGLVQLFLNGQVIGSEIEVDQQNNFNTTITLPNEGNYQLSATIKTDSATSELSNLISVEYKLPIPTASFITPAEGLTLVAPTQIEISAIDELAIKQVEIYINNSKKTTLTKVPYQYQWDVTQVKNGDYTIKVNVINSSNKMVTLTRQIKVDIQQPEIPQTIYTGEITDISPKTSYGPQPITFTGHAIYRADAEKAANLPLTLLLTTNGFDKTINVVTDATGTFSYTFEPEAHDAGLYTAMAIHPKESKTYAQGNFAINRIKFDITGYNLTTARHLATPIKVTATSSAGATNLHWQLKAEDQPTGTLPKGIEIDTSATVNIAAGKSAPLIINFKADDTAPETGALFLTAFATDSGDLERGKFQINYRLTPATPALTVTPTYIETGVQQANSIVESIKLTNKGLIAAENVQIKLLDQNNNPAPNWVFISSKQLGSLEVGETLDLQLTAQPDSSLADGIYRFNIIVTASNGNGGTIPVSVSVTQHGQGSVMFDVADIYTATLNENGLPIQGVANVTIKLQNENVVTQQYQLKTNQQGVAELNNIPPGIYRYRASATDHVDTSGMLVIRSNVTTNEHIFMEYQLINIEFNVTETTVQDEYEIELEASFNTQVPSPIMVFEPMSISLNGMQAGDVKTGELVLTNYGLVQAENVKFFPPTSDTKFHYEFLAEVPSTIAPKTRVVIPYKVTALAKPAFRMASAFSTETTNEDCDSYVKYFSEEHTSECANGDTSNGKSQGNYNKVAGKSCNTASVGGSNNIGGGGWSSGGFGGGTSGGASGGWTGGGTTSSPIPLTDGCTPECEGECCEGEGSQAGNQ</sequence>
<dbReference type="InterPro" id="IPR013783">
    <property type="entry name" value="Ig-like_fold"/>
</dbReference>
<gene>
    <name evidence="2" type="ORF">JHT90_08530</name>
</gene>
<dbReference type="InterPro" id="IPR036116">
    <property type="entry name" value="FN3_sf"/>
</dbReference>
<dbReference type="RefSeq" id="WP_201090365.1">
    <property type="nucleotide sequence ID" value="NZ_CP067393.1"/>
</dbReference>
<dbReference type="SUPFAM" id="SSF49265">
    <property type="entry name" value="Fibronectin type III"/>
    <property type="match status" value="1"/>
</dbReference>
<dbReference type="KEGG" id="eaz:JHT90_08530"/>
<evidence type="ECO:0008006" key="4">
    <source>
        <dbReference type="Google" id="ProtNLM"/>
    </source>
</evidence>
<evidence type="ECO:0000313" key="2">
    <source>
        <dbReference type="EMBL" id="QQP84468.1"/>
    </source>
</evidence>
<dbReference type="AlphaFoldDB" id="A0A974RVT2"/>
<reference evidence="2 3" key="1">
    <citation type="submission" date="2021-01" db="EMBL/GenBank/DDBJ databases">
        <title>Entomomonas sp. F2A isolated from a house cricket (Acheta domesticus).</title>
        <authorList>
            <person name="Spergser J."/>
            <person name="Busse H.-J."/>
        </authorList>
    </citation>
    <scope>NUCLEOTIDE SEQUENCE [LARGE SCALE GENOMIC DNA]</scope>
    <source>
        <strain evidence="2 3">F2A</strain>
    </source>
</reference>
<dbReference type="Proteomes" id="UP000595278">
    <property type="component" value="Chromosome"/>
</dbReference>
<keyword evidence="3" id="KW-1185">Reference proteome</keyword>
<evidence type="ECO:0000313" key="3">
    <source>
        <dbReference type="Proteomes" id="UP000595278"/>
    </source>
</evidence>
<dbReference type="Pfam" id="PF17957">
    <property type="entry name" value="Big_7"/>
    <property type="match status" value="1"/>
</dbReference>
<dbReference type="Gene3D" id="2.60.40.10">
    <property type="entry name" value="Immunoglobulins"/>
    <property type="match status" value="6"/>
</dbReference>
<feature type="compositionally biased region" description="Gly residues" evidence="1">
    <location>
        <begin position="1225"/>
        <end position="1241"/>
    </location>
</feature>
<protein>
    <recommendedName>
        <fullName evidence="4">Fibronectin type-III domain-containing protein</fullName>
    </recommendedName>
</protein>
<proteinExistence type="predicted"/>
<evidence type="ECO:0000256" key="1">
    <source>
        <dbReference type="SAM" id="MobiDB-lite"/>
    </source>
</evidence>
<feature type="region of interest" description="Disordered" evidence="1">
    <location>
        <begin position="1225"/>
        <end position="1244"/>
    </location>
</feature>
<accession>A0A974RVT2</accession>